<dbReference type="InterPro" id="IPR050611">
    <property type="entry name" value="ABCF"/>
</dbReference>
<dbReference type="InterPro" id="IPR027417">
    <property type="entry name" value="P-loop_NTPase"/>
</dbReference>
<evidence type="ECO:0000256" key="5">
    <source>
        <dbReference type="SAM" id="MobiDB-lite"/>
    </source>
</evidence>
<keyword evidence="3 7" id="KW-0067">ATP-binding</keyword>
<feature type="domain" description="ABC transporter" evidence="6">
    <location>
        <begin position="43"/>
        <end position="363"/>
    </location>
</feature>
<dbReference type="EMBL" id="HF935378">
    <property type="protein sequence ID" value="CCX07847.1"/>
    <property type="molecule type" value="Genomic_DNA"/>
</dbReference>
<sequence length="719" mass="78566">MPRKPAPNSSSSVPAEPALVVTSQQSRFHTASEASESFTTKDLDIQTLNIAIGNKEILVDATLKLQYGVRYALVGRNGVGKSTLLKAIGEKLIPDIPANLKILLLGQTETLEDTRVGETVVEYVVRSDKEREKAMRESELLTTALESSDPLAACRAMRNLKFQRQLEELEDRKKKAARRSGAKGWNARKELRKIEEEVAAASAELEDETGFTEEFIADTAHEASQILEDLTTTLDSISAATASNRARTILLNLGFSEAQLTSPLSSLSGGWRTRLRLATTLFQPAHYLLLDEPTNYLDLPSLLWLQSHLQSLSCTLILITHDITFSNAIASEILILRDQKLEHFHGNLSSWQDARRDEQLRLGRMKSAQEKQAAHIKQTIQGNIRAARSSGDDKKLKQAASRQKKLDERMGMEVSAKGGRFKLNRDLAGYHLTNRAEIEIPQDEAAVKLRIPGEVGELRGGGALVAFEGVGFRYKGKNGGQDKQVLEGITFSIHPGGRMGIIGVNGAGKTTLLKLLVGRKMAPGVRSGGITLHPKVRMGYFSQSAVEELQTLGEKDKEATSLSLIMAGSEMSEQEARALLGGLGLQGRVASEVPLALLSGGQKVRLALGMVLRDAPHLLVLDEVTTHLDADSIVALAGEMNKFSGAVLVVSHDRFFVRAVVEGVNPAEDQEDEDGQGSGWDEEKKGAVWVLEKGKLKVVEGGTEEWERKIEKRLAKMGI</sequence>
<evidence type="ECO:0000256" key="2">
    <source>
        <dbReference type="ARBA" id="ARBA00022741"/>
    </source>
</evidence>
<keyword evidence="4" id="KW-0175">Coiled coil</keyword>
<feature type="coiled-coil region" evidence="4">
    <location>
        <begin position="159"/>
        <end position="208"/>
    </location>
</feature>
<protein>
    <submittedName>
        <fullName evidence="7">Similar to ATP-binding cassette sub-family F member 3 acc. no. Q66H39</fullName>
    </submittedName>
</protein>
<evidence type="ECO:0000259" key="6">
    <source>
        <dbReference type="PROSITE" id="PS50893"/>
    </source>
</evidence>
<dbReference type="PROSITE" id="PS00211">
    <property type="entry name" value="ABC_TRANSPORTER_1"/>
    <property type="match status" value="2"/>
</dbReference>
<dbReference type="CDD" id="cd03221">
    <property type="entry name" value="ABCF_EF-3"/>
    <property type="match status" value="1"/>
</dbReference>
<dbReference type="PROSITE" id="PS50893">
    <property type="entry name" value="ABC_TRANSPORTER_2"/>
    <property type="match status" value="2"/>
</dbReference>
<accession>U4LC06</accession>
<dbReference type="PANTHER" id="PTHR19211">
    <property type="entry name" value="ATP-BINDING TRANSPORT PROTEIN-RELATED"/>
    <property type="match status" value="1"/>
</dbReference>
<reference evidence="7 8" key="1">
    <citation type="journal article" date="2013" name="PLoS Genet.">
        <title>The genome and development-dependent transcriptomes of Pyronema confluens: a window into fungal evolution.</title>
        <authorList>
            <person name="Traeger S."/>
            <person name="Altegoer F."/>
            <person name="Freitag M."/>
            <person name="Gabaldon T."/>
            <person name="Kempken F."/>
            <person name="Kumar A."/>
            <person name="Marcet-Houben M."/>
            <person name="Poggeler S."/>
            <person name="Stajich J.E."/>
            <person name="Nowrousian M."/>
        </authorList>
    </citation>
    <scope>NUCLEOTIDE SEQUENCE [LARGE SCALE GENOMIC DNA]</scope>
    <source>
        <strain evidence="8">CBS 100304</strain>
        <tissue evidence="7">Vegetative mycelium</tissue>
    </source>
</reference>
<dbReference type="GO" id="GO:0016887">
    <property type="term" value="F:ATP hydrolysis activity"/>
    <property type="evidence" value="ECO:0007669"/>
    <property type="project" value="InterPro"/>
</dbReference>
<dbReference type="Pfam" id="PF00005">
    <property type="entry name" value="ABC_tran"/>
    <property type="match status" value="2"/>
</dbReference>
<name>U4LC06_PYROM</name>
<evidence type="ECO:0000313" key="8">
    <source>
        <dbReference type="Proteomes" id="UP000018144"/>
    </source>
</evidence>
<proteinExistence type="predicted"/>
<evidence type="ECO:0000256" key="3">
    <source>
        <dbReference type="ARBA" id="ARBA00022840"/>
    </source>
</evidence>
<dbReference type="InterPro" id="IPR003439">
    <property type="entry name" value="ABC_transporter-like_ATP-bd"/>
</dbReference>
<organism evidence="7 8">
    <name type="scientific">Pyronema omphalodes (strain CBS 100304)</name>
    <name type="common">Pyronema confluens</name>
    <dbReference type="NCBI Taxonomy" id="1076935"/>
    <lineage>
        <taxon>Eukaryota</taxon>
        <taxon>Fungi</taxon>
        <taxon>Dikarya</taxon>
        <taxon>Ascomycota</taxon>
        <taxon>Pezizomycotina</taxon>
        <taxon>Pezizomycetes</taxon>
        <taxon>Pezizales</taxon>
        <taxon>Pyronemataceae</taxon>
        <taxon>Pyronema</taxon>
    </lineage>
</organism>
<evidence type="ECO:0000256" key="1">
    <source>
        <dbReference type="ARBA" id="ARBA00022737"/>
    </source>
</evidence>
<dbReference type="PANTHER" id="PTHR19211:SF135">
    <property type="entry name" value="ATPASE, PUTATIVE (AFU_ORTHOLOGUE AFUA_1G16440)-RELATED"/>
    <property type="match status" value="1"/>
</dbReference>
<dbReference type="InterPro" id="IPR003593">
    <property type="entry name" value="AAA+_ATPase"/>
</dbReference>
<dbReference type="OMA" id="RQIAHME"/>
<dbReference type="InterPro" id="IPR017871">
    <property type="entry name" value="ABC_transporter-like_CS"/>
</dbReference>
<evidence type="ECO:0000256" key="4">
    <source>
        <dbReference type="SAM" id="Coils"/>
    </source>
</evidence>
<keyword evidence="1" id="KW-0677">Repeat</keyword>
<dbReference type="SMART" id="SM00382">
    <property type="entry name" value="AAA"/>
    <property type="match status" value="2"/>
</dbReference>
<dbReference type="Gene3D" id="3.40.50.300">
    <property type="entry name" value="P-loop containing nucleotide triphosphate hydrolases"/>
    <property type="match status" value="3"/>
</dbReference>
<feature type="region of interest" description="Disordered" evidence="5">
    <location>
        <begin position="387"/>
        <end position="408"/>
    </location>
</feature>
<dbReference type="SUPFAM" id="SSF52540">
    <property type="entry name" value="P-loop containing nucleoside triphosphate hydrolases"/>
    <property type="match status" value="2"/>
</dbReference>
<keyword evidence="8" id="KW-1185">Reference proteome</keyword>
<keyword evidence="2" id="KW-0547">Nucleotide-binding</keyword>
<dbReference type="Pfam" id="PF12848">
    <property type="entry name" value="ABC_tran_Xtn"/>
    <property type="match status" value="1"/>
</dbReference>
<dbReference type="STRING" id="1076935.U4LC06"/>
<dbReference type="InterPro" id="IPR032781">
    <property type="entry name" value="ABC_tran_Xtn"/>
</dbReference>
<feature type="domain" description="ABC transporter" evidence="6">
    <location>
        <begin position="465"/>
        <end position="694"/>
    </location>
</feature>
<dbReference type="Proteomes" id="UP000018144">
    <property type="component" value="Unassembled WGS sequence"/>
</dbReference>
<dbReference type="AlphaFoldDB" id="U4LC06"/>
<dbReference type="OrthoDB" id="2110130at2759"/>
<dbReference type="GO" id="GO:0005524">
    <property type="term" value="F:ATP binding"/>
    <property type="evidence" value="ECO:0007669"/>
    <property type="project" value="UniProtKB-KW"/>
</dbReference>
<dbReference type="eggNOG" id="KOG0062">
    <property type="taxonomic scope" value="Eukaryota"/>
</dbReference>
<gene>
    <name evidence="7" type="ORF">PCON_07436</name>
</gene>
<evidence type="ECO:0000313" key="7">
    <source>
        <dbReference type="EMBL" id="CCX07847.1"/>
    </source>
</evidence>